<dbReference type="EMBL" id="JAWJWF010000002">
    <property type="protein sequence ID" value="KAK6637187.1"/>
    <property type="molecule type" value="Genomic_DNA"/>
</dbReference>
<name>A0ABR1BA30_POLSC</name>
<evidence type="ECO:0000313" key="12">
    <source>
        <dbReference type="EMBL" id="KAK6637187.1"/>
    </source>
</evidence>
<dbReference type="SUPFAM" id="SSF48264">
    <property type="entry name" value="Cytochrome P450"/>
    <property type="match status" value="1"/>
</dbReference>
<dbReference type="PRINTS" id="PR00465">
    <property type="entry name" value="EP450IV"/>
</dbReference>
<dbReference type="InterPro" id="IPR036396">
    <property type="entry name" value="Cyt_P450_sf"/>
</dbReference>
<comment type="function">
    <text evidence="2">May be involved in the metabolism of insect hormones and in the breakdown of synthetic insecticides.</text>
</comment>
<keyword evidence="8 11" id="KW-0560">Oxidoreductase</keyword>
<dbReference type="PANTHER" id="PTHR24279">
    <property type="entry name" value="CYTOCHROME P450"/>
    <property type="match status" value="1"/>
</dbReference>
<dbReference type="InterPro" id="IPR002403">
    <property type="entry name" value="Cyt_P450_E_grp-IV"/>
</dbReference>
<keyword evidence="10 11" id="KW-0503">Monooxygenase</keyword>
<dbReference type="InterPro" id="IPR050479">
    <property type="entry name" value="CYP11_CYP27_families"/>
</dbReference>
<dbReference type="Proteomes" id="UP001359485">
    <property type="component" value="Unassembled WGS sequence"/>
</dbReference>
<dbReference type="CDD" id="cd11054">
    <property type="entry name" value="CYP24A1-like"/>
    <property type="match status" value="1"/>
</dbReference>
<dbReference type="InterPro" id="IPR017972">
    <property type="entry name" value="Cyt_P450_CS"/>
</dbReference>
<gene>
    <name evidence="12" type="ORF">RUM44_007601</name>
</gene>
<keyword evidence="6 11" id="KW-0349">Heme</keyword>
<evidence type="ECO:0000256" key="8">
    <source>
        <dbReference type="ARBA" id="ARBA00023002"/>
    </source>
</evidence>
<dbReference type="Gene3D" id="1.10.630.10">
    <property type="entry name" value="Cytochrome P450"/>
    <property type="match status" value="1"/>
</dbReference>
<keyword evidence="7 11" id="KW-0479">Metal-binding</keyword>
<dbReference type="PANTHER" id="PTHR24279:SF120">
    <property type="entry name" value="CYTOCHROME P450"/>
    <property type="match status" value="1"/>
</dbReference>
<keyword evidence="9 11" id="KW-0408">Iron</keyword>
<dbReference type="PROSITE" id="PS00086">
    <property type="entry name" value="CYTOCHROME_P450"/>
    <property type="match status" value="1"/>
</dbReference>
<evidence type="ECO:0000256" key="4">
    <source>
        <dbReference type="ARBA" id="ARBA00004406"/>
    </source>
</evidence>
<evidence type="ECO:0000256" key="3">
    <source>
        <dbReference type="ARBA" id="ARBA00004174"/>
    </source>
</evidence>
<evidence type="ECO:0008006" key="14">
    <source>
        <dbReference type="Google" id="ProtNLM"/>
    </source>
</evidence>
<evidence type="ECO:0000256" key="5">
    <source>
        <dbReference type="ARBA" id="ARBA00010617"/>
    </source>
</evidence>
<comment type="caution">
    <text evidence="12">The sequence shown here is derived from an EMBL/GenBank/DDBJ whole genome shotgun (WGS) entry which is preliminary data.</text>
</comment>
<dbReference type="PRINTS" id="PR00385">
    <property type="entry name" value="P450"/>
</dbReference>
<reference evidence="12 13" key="1">
    <citation type="submission" date="2023-09" db="EMBL/GenBank/DDBJ databases">
        <title>Genomes of two closely related lineages of the louse Polyplax serrata with different host specificities.</title>
        <authorList>
            <person name="Martinu J."/>
            <person name="Tarabai H."/>
            <person name="Stefka J."/>
            <person name="Hypsa V."/>
        </authorList>
    </citation>
    <scope>NUCLEOTIDE SEQUENCE [LARGE SCALE GENOMIC DNA]</scope>
    <source>
        <strain evidence="12">98ZLc_SE</strain>
    </source>
</reference>
<dbReference type="InterPro" id="IPR001128">
    <property type="entry name" value="Cyt_P450"/>
</dbReference>
<comment type="cofactor">
    <cofactor evidence="1">
        <name>heme</name>
        <dbReference type="ChEBI" id="CHEBI:30413"/>
    </cofactor>
</comment>
<comment type="similarity">
    <text evidence="5 11">Belongs to the cytochrome P450 family.</text>
</comment>
<protein>
    <recommendedName>
        <fullName evidence="14">Cytochrome P450</fullName>
    </recommendedName>
</protein>
<sequence>MQGPRDRRFHVRRLNIKVKKLLEFRNPILKMWMEATRVDHTKFVSKVSPRNLHFNYYQNSGGLTEFVVMTTKSKVRGCGSLATFRLSGAKELETDKAKPYSEIPGPKPLPCLGNTWRFVPFLGDFKIHSIDKLTLKLFREYGSIVKVGGLLGRPDMVFLYDANEIARVFRNEELMPHRPSMPSLNYYKHVLRKDFFGDMAGVIAVHGQNWYNFRTKVQQPMLQPRTAKLYVNTIEETAEAFIQRTKLIRNDMNEVPADYLNEIHKWSLESLAKIALDVRLGCLDEHTNPEAQELIDAVVGFFQIVPILELKAPFWRIFSTPTWKKYIKSLDTIKSITMKHIDNALAELKKRNVKDVGTQASLLQRILAMDNNNKVAATLAFDMFLVGIDTVRTSTAVASILYQLSKHPNVQENLYREISSLLPPGDNQLTSQKLESMSYLRAVIKETLRMYPVVIGNGRTMTKDTIICGYHVPKGVQVVFQHFAISNSRSYFCDPWTFLPERWLKTGDSDQARNFISELKNNQRCTESQSSPGKGQIHPFASLPFGYGRRMCLGRRFAELEIQTVIAKLVQSFQIEYHHGELDYYIHPMYTPNGPLSFRLIDRTN</sequence>
<evidence type="ECO:0000256" key="7">
    <source>
        <dbReference type="ARBA" id="ARBA00022723"/>
    </source>
</evidence>
<evidence type="ECO:0000256" key="10">
    <source>
        <dbReference type="ARBA" id="ARBA00023033"/>
    </source>
</evidence>
<comment type="subcellular location">
    <subcellularLocation>
        <location evidence="4">Endoplasmic reticulum membrane</location>
        <topology evidence="4">Peripheral membrane protein</topology>
    </subcellularLocation>
    <subcellularLocation>
        <location evidence="3">Microsome membrane</location>
        <topology evidence="3">Peripheral membrane protein</topology>
    </subcellularLocation>
</comment>
<keyword evidence="13" id="KW-1185">Reference proteome</keyword>
<evidence type="ECO:0000256" key="11">
    <source>
        <dbReference type="RuleBase" id="RU000461"/>
    </source>
</evidence>
<evidence type="ECO:0000256" key="2">
    <source>
        <dbReference type="ARBA" id="ARBA00003690"/>
    </source>
</evidence>
<proteinExistence type="inferred from homology"/>
<accession>A0ABR1BA30</accession>
<evidence type="ECO:0000256" key="1">
    <source>
        <dbReference type="ARBA" id="ARBA00001971"/>
    </source>
</evidence>
<evidence type="ECO:0000256" key="9">
    <source>
        <dbReference type="ARBA" id="ARBA00023004"/>
    </source>
</evidence>
<dbReference type="Pfam" id="PF00067">
    <property type="entry name" value="p450"/>
    <property type="match status" value="1"/>
</dbReference>
<evidence type="ECO:0000313" key="13">
    <source>
        <dbReference type="Proteomes" id="UP001359485"/>
    </source>
</evidence>
<evidence type="ECO:0000256" key="6">
    <source>
        <dbReference type="ARBA" id="ARBA00022617"/>
    </source>
</evidence>
<organism evidence="12 13">
    <name type="scientific">Polyplax serrata</name>
    <name type="common">Common mouse louse</name>
    <dbReference type="NCBI Taxonomy" id="468196"/>
    <lineage>
        <taxon>Eukaryota</taxon>
        <taxon>Metazoa</taxon>
        <taxon>Ecdysozoa</taxon>
        <taxon>Arthropoda</taxon>
        <taxon>Hexapoda</taxon>
        <taxon>Insecta</taxon>
        <taxon>Pterygota</taxon>
        <taxon>Neoptera</taxon>
        <taxon>Paraneoptera</taxon>
        <taxon>Psocodea</taxon>
        <taxon>Troctomorpha</taxon>
        <taxon>Phthiraptera</taxon>
        <taxon>Anoplura</taxon>
        <taxon>Polyplacidae</taxon>
        <taxon>Polyplax</taxon>
    </lineage>
</organism>